<evidence type="ECO:0000256" key="1">
    <source>
        <dbReference type="SAM" id="MobiDB-lite"/>
    </source>
</evidence>
<keyword evidence="3" id="KW-1185">Reference proteome</keyword>
<reference evidence="2 3" key="1">
    <citation type="submission" date="2019-05" db="EMBL/GenBank/DDBJ databases">
        <title>Another draft genome of Portunus trituberculatus and its Hox gene families provides insights of decapod evolution.</title>
        <authorList>
            <person name="Jeong J.-H."/>
            <person name="Song I."/>
            <person name="Kim S."/>
            <person name="Choi T."/>
            <person name="Kim D."/>
            <person name="Ryu S."/>
            <person name="Kim W."/>
        </authorList>
    </citation>
    <scope>NUCLEOTIDE SEQUENCE [LARGE SCALE GENOMIC DNA]</scope>
    <source>
        <tissue evidence="2">Muscle</tissue>
    </source>
</reference>
<proteinExistence type="predicted"/>
<accession>A0A5B7JU29</accession>
<evidence type="ECO:0000313" key="2">
    <source>
        <dbReference type="EMBL" id="MPC97943.1"/>
    </source>
</evidence>
<feature type="region of interest" description="Disordered" evidence="1">
    <location>
        <begin position="53"/>
        <end position="78"/>
    </location>
</feature>
<sequence>MLRETLVEGNPPSHSDLKMTSRGPDSNTKNGSKDKGNHLLGLQWEGALAAVDGVPRPHATQSFKKKAPHDTNVCPRQS</sequence>
<comment type="caution">
    <text evidence="2">The sequence shown here is derived from an EMBL/GenBank/DDBJ whole genome shotgun (WGS) entry which is preliminary data.</text>
</comment>
<gene>
    <name evidence="2" type="ORF">E2C01_093289</name>
</gene>
<dbReference type="Proteomes" id="UP000324222">
    <property type="component" value="Unassembled WGS sequence"/>
</dbReference>
<evidence type="ECO:0000313" key="3">
    <source>
        <dbReference type="Proteomes" id="UP000324222"/>
    </source>
</evidence>
<dbReference type="AlphaFoldDB" id="A0A5B7JU29"/>
<dbReference type="EMBL" id="VSRR010112134">
    <property type="protein sequence ID" value="MPC97943.1"/>
    <property type="molecule type" value="Genomic_DNA"/>
</dbReference>
<protein>
    <submittedName>
        <fullName evidence="2">Uncharacterized protein</fullName>
    </submittedName>
</protein>
<organism evidence="2 3">
    <name type="scientific">Portunus trituberculatus</name>
    <name type="common">Swimming crab</name>
    <name type="synonym">Neptunus trituberculatus</name>
    <dbReference type="NCBI Taxonomy" id="210409"/>
    <lineage>
        <taxon>Eukaryota</taxon>
        <taxon>Metazoa</taxon>
        <taxon>Ecdysozoa</taxon>
        <taxon>Arthropoda</taxon>
        <taxon>Crustacea</taxon>
        <taxon>Multicrustacea</taxon>
        <taxon>Malacostraca</taxon>
        <taxon>Eumalacostraca</taxon>
        <taxon>Eucarida</taxon>
        <taxon>Decapoda</taxon>
        <taxon>Pleocyemata</taxon>
        <taxon>Brachyura</taxon>
        <taxon>Eubrachyura</taxon>
        <taxon>Portunoidea</taxon>
        <taxon>Portunidae</taxon>
        <taxon>Portuninae</taxon>
        <taxon>Portunus</taxon>
    </lineage>
</organism>
<name>A0A5B7JU29_PORTR</name>
<feature type="region of interest" description="Disordered" evidence="1">
    <location>
        <begin position="1"/>
        <end position="41"/>
    </location>
</feature>